<feature type="region of interest" description="Disordered" evidence="1">
    <location>
        <begin position="1"/>
        <end position="22"/>
    </location>
</feature>
<dbReference type="RefSeq" id="WP_074953916.1">
    <property type="nucleotide sequence ID" value="NZ_BJXR01000017.1"/>
</dbReference>
<gene>
    <name evidence="3" type="ORF">MFU01_19100</name>
    <name evidence="4" type="ORF">SAMN05443572_104502</name>
</gene>
<dbReference type="Proteomes" id="UP000321514">
    <property type="component" value="Unassembled WGS sequence"/>
</dbReference>
<dbReference type="InterPro" id="IPR011047">
    <property type="entry name" value="Quinoprotein_ADH-like_sf"/>
</dbReference>
<keyword evidence="5" id="KW-1185">Reference proteome</keyword>
<dbReference type="OrthoDB" id="5496677at2"/>
<dbReference type="EMBL" id="BJXR01000017">
    <property type="protein sequence ID" value="GEN06873.1"/>
    <property type="molecule type" value="Genomic_DNA"/>
</dbReference>
<name>A0A511SZY4_MYXFU</name>
<evidence type="ECO:0000313" key="6">
    <source>
        <dbReference type="Proteomes" id="UP000321514"/>
    </source>
</evidence>
<reference evidence="4 5" key="1">
    <citation type="submission" date="2016-10" db="EMBL/GenBank/DDBJ databases">
        <authorList>
            <person name="Varghese N."/>
            <person name="Submissions S."/>
        </authorList>
    </citation>
    <scope>NUCLEOTIDE SEQUENCE [LARGE SCALE GENOMIC DNA]</scope>
    <source>
        <strain evidence="4 5">DSM 16525</strain>
    </source>
</reference>
<accession>A0A511SZY4</accession>
<keyword evidence="2" id="KW-0472">Membrane</keyword>
<dbReference type="SUPFAM" id="SSF50998">
    <property type="entry name" value="Quinoprotein alcohol dehydrogenase-like"/>
    <property type="match status" value="1"/>
</dbReference>
<evidence type="ECO:0000313" key="3">
    <source>
        <dbReference type="EMBL" id="GEN06873.1"/>
    </source>
</evidence>
<feature type="transmembrane region" description="Helical" evidence="2">
    <location>
        <begin position="30"/>
        <end position="55"/>
    </location>
</feature>
<organism evidence="3 6">
    <name type="scientific">Myxococcus fulvus</name>
    <dbReference type="NCBI Taxonomy" id="33"/>
    <lineage>
        <taxon>Bacteria</taxon>
        <taxon>Pseudomonadati</taxon>
        <taxon>Myxococcota</taxon>
        <taxon>Myxococcia</taxon>
        <taxon>Myxococcales</taxon>
        <taxon>Cystobacterineae</taxon>
        <taxon>Myxococcaceae</taxon>
        <taxon>Myxococcus</taxon>
    </lineage>
</organism>
<keyword evidence="2" id="KW-1133">Transmembrane helix</keyword>
<dbReference type="Proteomes" id="UP000183760">
    <property type="component" value="Unassembled WGS sequence"/>
</dbReference>
<evidence type="ECO:0000256" key="2">
    <source>
        <dbReference type="SAM" id="Phobius"/>
    </source>
</evidence>
<comment type="caution">
    <text evidence="3">The sequence shown here is derived from an EMBL/GenBank/DDBJ whole genome shotgun (WGS) entry which is preliminary data.</text>
</comment>
<evidence type="ECO:0000256" key="1">
    <source>
        <dbReference type="SAM" id="MobiDB-lite"/>
    </source>
</evidence>
<dbReference type="AlphaFoldDB" id="A0A511SZY4"/>
<keyword evidence="2" id="KW-0812">Transmembrane</keyword>
<reference evidence="3 6" key="2">
    <citation type="submission" date="2019-07" db="EMBL/GenBank/DDBJ databases">
        <title>Whole genome shotgun sequence of Myxococcus fulvus NBRC 100333.</title>
        <authorList>
            <person name="Hosoyama A."/>
            <person name="Uohara A."/>
            <person name="Ohji S."/>
            <person name="Ichikawa N."/>
        </authorList>
    </citation>
    <scope>NUCLEOTIDE SEQUENCE [LARGE SCALE GENOMIC DNA]</scope>
    <source>
        <strain evidence="3 6">NBRC 100333</strain>
    </source>
</reference>
<evidence type="ECO:0000313" key="5">
    <source>
        <dbReference type="Proteomes" id="UP000183760"/>
    </source>
</evidence>
<proteinExistence type="predicted"/>
<sequence>MSGRESAVTTGRKNARAPARNTRARSLRPWPLTLASAVSLGLLLYVATTSLPYLVSSPTTDPNFGALNHCLSKAHPEARLGWAVSPDASRAAVFGAHSVATCGPKDASTRHDLTGALAIAFDADNHLWLSAGGRLLREDGATLVPMGDFQPIALAGHAHGMLALDASGQLVSVSSSGSVLAQTLVPASTARLTVGAGGVLAAVLSDGHLRVYDTRSLSHRPLDVPCQVETMWWLDAPEQLMIGCSPTGAPSFSLDVRTGERAPVPEGRALAPARRLSGRALYVQGCDGFPCTAPPP</sequence>
<dbReference type="EMBL" id="FOIB01000004">
    <property type="protein sequence ID" value="SEU03744.1"/>
    <property type="molecule type" value="Genomic_DNA"/>
</dbReference>
<dbReference type="STRING" id="1334629.MFUL124B02_38920"/>
<evidence type="ECO:0000313" key="4">
    <source>
        <dbReference type="EMBL" id="SEU03744.1"/>
    </source>
</evidence>
<protein>
    <submittedName>
        <fullName evidence="3">Uncharacterized protein</fullName>
    </submittedName>
</protein>